<evidence type="ECO:0000313" key="1">
    <source>
        <dbReference type="EMBL" id="MFB9315222.1"/>
    </source>
</evidence>
<evidence type="ECO:0008006" key="3">
    <source>
        <dbReference type="Google" id="ProtNLM"/>
    </source>
</evidence>
<sequence>MGLFKVSRTPQAQAERDVRIGARTGHQSLPELTDQLHAAGDLGLDLDEAMRSPAQRQKVDITALLKALNVANETAERALAEVITLRKELEGS</sequence>
<accession>A0ABV5KER3</accession>
<keyword evidence="2" id="KW-1185">Reference proteome</keyword>
<dbReference type="RefSeq" id="WP_140008961.1">
    <property type="nucleotide sequence ID" value="NZ_JBHMDG010000030.1"/>
</dbReference>
<name>A0ABV5KER3_9ACTN</name>
<comment type="caution">
    <text evidence="1">The sequence shown here is derived from an EMBL/GenBank/DDBJ whole genome shotgun (WGS) entry which is preliminary data.</text>
</comment>
<organism evidence="1 2">
    <name type="scientific">Nocardioides plantarum</name>
    <dbReference type="NCBI Taxonomy" id="29299"/>
    <lineage>
        <taxon>Bacteria</taxon>
        <taxon>Bacillati</taxon>
        <taxon>Actinomycetota</taxon>
        <taxon>Actinomycetes</taxon>
        <taxon>Propionibacteriales</taxon>
        <taxon>Nocardioidaceae</taxon>
        <taxon>Nocardioides</taxon>
    </lineage>
</organism>
<protein>
    <recommendedName>
        <fullName evidence="3">Chemotaxis protein</fullName>
    </recommendedName>
</protein>
<gene>
    <name evidence="1" type="ORF">ACFFRI_19395</name>
</gene>
<dbReference type="EMBL" id="JBHMDG010000030">
    <property type="protein sequence ID" value="MFB9315222.1"/>
    <property type="molecule type" value="Genomic_DNA"/>
</dbReference>
<dbReference type="Proteomes" id="UP001589750">
    <property type="component" value="Unassembled WGS sequence"/>
</dbReference>
<reference evidence="1 2" key="1">
    <citation type="submission" date="2024-09" db="EMBL/GenBank/DDBJ databases">
        <authorList>
            <person name="Sun Q."/>
            <person name="Mori K."/>
        </authorList>
    </citation>
    <scope>NUCLEOTIDE SEQUENCE [LARGE SCALE GENOMIC DNA]</scope>
    <source>
        <strain evidence="1 2">JCM 9626</strain>
    </source>
</reference>
<evidence type="ECO:0000313" key="2">
    <source>
        <dbReference type="Proteomes" id="UP001589750"/>
    </source>
</evidence>
<proteinExistence type="predicted"/>